<protein>
    <submittedName>
        <fullName evidence="2">Rhodanese-like domain-containing protein</fullName>
    </submittedName>
</protein>
<feature type="domain" description="Rhodanese" evidence="1">
    <location>
        <begin position="26"/>
        <end position="107"/>
    </location>
</feature>
<organism evidence="2 3">
    <name type="scientific">Paenibacillus thiaminolyticus</name>
    <name type="common">Bacillus thiaminolyticus</name>
    <dbReference type="NCBI Taxonomy" id="49283"/>
    <lineage>
        <taxon>Bacteria</taxon>
        <taxon>Bacillati</taxon>
        <taxon>Bacillota</taxon>
        <taxon>Bacilli</taxon>
        <taxon>Bacillales</taxon>
        <taxon>Paenibacillaceae</taxon>
        <taxon>Paenibacillus</taxon>
    </lineage>
</organism>
<accession>A0A3A3GGA4</accession>
<evidence type="ECO:0000313" key="2">
    <source>
        <dbReference type="EMBL" id="RJG22935.1"/>
    </source>
</evidence>
<dbReference type="Gene3D" id="3.40.250.10">
    <property type="entry name" value="Rhodanese-like domain"/>
    <property type="match status" value="1"/>
</dbReference>
<comment type="caution">
    <text evidence="2">The sequence shown here is derived from an EMBL/GenBank/DDBJ whole genome shotgun (WGS) entry which is preliminary data.</text>
</comment>
<name>A0A3A3GGA4_PANTH</name>
<dbReference type="EMBL" id="QYZD01000013">
    <property type="protein sequence ID" value="RJG22935.1"/>
    <property type="molecule type" value="Genomic_DNA"/>
</dbReference>
<reference evidence="2 3" key="1">
    <citation type="submission" date="2018-09" db="EMBL/GenBank/DDBJ databases">
        <title>Paenibacillus SK2017-BO5.</title>
        <authorList>
            <person name="Piskunova J.V."/>
            <person name="Dubiley S.A."/>
            <person name="Severinov K.V."/>
        </authorList>
    </citation>
    <scope>NUCLEOTIDE SEQUENCE [LARGE SCALE GENOMIC DNA]</scope>
    <source>
        <strain evidence="2 3">BO5</strain>
    </source>
</reference>
<dbReference type="InterPro" id="IPR001763">
    <property type="entry name" value="Rhodanese-like_dom"/>
</dbReference>
<dbReference type="SMART" id="SM00450">
    <property type="entry name" value="RHOD"/>
    <property type="match status" value="1"/>
</dbReference>
<gene>
    <name evidence="2" type="ORF">DQX05_15410</name>
</gene>
<dbReference type="InterPro" id="IPR050229">
    <property type="entry name" value="GlpE_sulfurtransferase"/>
</dbReference>
<dbReference type="Proteomes" id="UP000266177">
    <property type="component" value="Unassembled WGS sequence"/>
</dbReference>
<dbReference type="InterPro" id="IPR036873">
    <property type="entry name" value="Rhodanese-like_dom_sf"/>
</dbReference>
<evidence type="ECO:0000313" key="3">
    <source>
        <dbReference type="Proteomes" id="UP000266177"/>
    </source>
</evidence>
<dbReference type="SUPFAM" id="SSF52821">
    <property type="entry name" value="Rhodanese/Cell cycle control phosphatase"/>
    <property type="match status" value="1"/>
</dbReference>
<dbReference type="PANTHER" id="PTHR43031:SF1">
    <property type="entry name" value="PYRIDINE NUCLEOTIDE-DISULPHIDE OXIDOREDUCTASE"/>
    <property type="match status" value="1"/>
</dbReference>
<dbReference type="PROSITE" id="PS50206">
    <property type="entry name" value="RHODANESE_3"/>
    <property type="match status" value="1"/>
</dbReference>
<dbReference type="CDD" id="cd00158">
    <property type="entry name" value="RHOD"/>
    <property type="match status" value="1"/>
</dbReference>
<dbReference type="OrthoDB" id="9800872at2"/>
<dbReference type="PANTHER" id="PTHR43031">
    <property type="entry name" value="FAD-DEPENDENT OXIDOREDUCTASE"/>
    <property type="match status" value="1"/>
</dbReference>
<proteinExistence type="predicted"/>
<dbReference type="RefSeq" id="WP_119794455.1">
    <property type="nucleotide sequence ID" value="NZ_QYZD01000013.1"/>
</dbReference>
<dbReference type="Pfam" id="PF00581">
    <property type="entry name" value="Rhodanese"/>
    <property type="match status" value="1"/>
</dbReference>
<evidence type="ECO:0000259" key="1">
    <source>
        <dbReference type="PROSITE" id="PS50206"/>
    </source>
</evidence>
<dbReference type="AlphaFoldDB" id="A0A3A3GGA4"/>
<sequence>MFGWFFKSRASKSSAITAQQLEALLPLQDAVIVDVREASEYAQGHIPSALNRPLSRLAAKVSGIPQGKKLYVICQSGMRSARAAGLLRRHGYADVVNVRGGMNRWTGPRK</sequence>